<evidence type="ECO:0000313" key="2">
    <source>
        <dbReference type="Proteomes" id="UP000095512"/>
    </source>
</evidence>
<dbReference type="AlphaFoldDB" id="A0A174EB48"/>
<organism evidence="1 2">
    <name type="scientific">Enterocloster clostridioformis</name>
    <dbReference type="NCBI Taxonomy" id="1531"/>
    <lineage>
        <taxon>Bacteria</taxon>
        <taxon>Bacillati</taxon>
        <taxon>Bacillota</taxon>
        <taxon>Clostridia</taxon>
        <taxon>Lachnospirales</taxon>
        <taxon>Lachnospiraceae</taxon>
        <taxon>Enterocloster</taxon>
    </lineage>
</organism>
<sequence length="126" mass="14070">MYTNADVTLYLYSKEGKAERYTRMPIERVYWEDVRQSTYLKTGQRDGTSVLLVIPLVSLDGPIKLTQGKDLAVNGIIEDEIDCSSQETMSKSLAALKAAHGFVTIATVDERLYGSESAQHYELACK</sequence>
<dbReference type="RefSeq" id="WP_057571341.1">
    <property type="nucleotide sequence ID" value="NZ_CATYWZ010000082.1"/>
</dbReference>
<evidence type="ECO:0000313" key="1">
    <source>
        <dbReference type="EMBL" id="CUO33505.1"/>
    </source>
</evidence>
<accession>A0A174EB48</accession>
<reference evidence="1 2" key="1">
    <citation type="submission" date="2015-09" db="EMBL/GenBank/DDBJ databases">
        <authorList>
            <consortium name="Pathogen Informatics"/>
        </authorList>
    </citation>
    <scope>NUCLEOTIDE SEQUENCE [LARGE SCALE GENOMIC DNA]</scope>
    <source>
        <strain evidence="1 2">2789STDY5834865</strain>
    </source>
</reference>
<proteinExistence type="predicted"/>
<protein>
    <submittedName>
        <fullName evidence="1">Uncharacterized protein</fullName>
    </submittedName>
</protein>
<dbReference type="EMBL" id="CZAB01000005">
    <property type="protein sequence ID" value="CUO33505.1"/>
    <property type="molecule type" value="Genomic_DNA"/>
</dbReference>
<name>A0A174EB48_9FIRM</name>
<dbReference type="Proteomes" id="UP000095512">
    <property type="component" value="Unassembled WGS sequence"/>
</dbReference>
<gene>
    <name evidence="1" type="ORF">ERS852480_00890</name>
</gene>